<evidence type="ECO:0000256" key="1">
    <source>
        <dbReference type="SAM" id="MobiDB-lite"/>
    </source>
</evidence>
<reference evidence="2 3" key="1">
    <citation type="submission" date="2019-01" db="EMBL/GenBank/DDBJ databases">
        <title>Nuclear Genome Assembly of the Microalgal Biofuel strain Nannochloropsis salina CCMP1776.</title>
        <authorList>
            <person name="Hovde B."/>
        </authorList>
    </citation>
    <scope>NUCLEOTIDE SEQUENCE [LARGE SCALE GENOMIC DNA]</scope>
    <source>
        <strain evidence="2 3">CCMP1776</strain>
    </source>
</reference>
<gene>
    <name evidence="2" type="ORF">NSK_002795</name>
</gene>
<dbReference type="EMBL" id="SDOX01000010">
    <property type="protein sequence ID" value="TFJ85975.1"/>
    <property type="molecule type" value="Genomic_DNA"/>
</dbReference>
<evidence type="ECO:0000313" key="2">
    <source>
        <dbReference type="EMBL" id="TFJ85975.1"/>
    </source>
</evidence>
<dbReference type="AlphaFoldDB" id="A0A4D9D920"/>
<protein>
    <submittedName>
        <fullName evidence="2">Uncharacterized protein</fullName>
    </submittedName>
</protein>
<feature type="region of interest" description="Disordered" evidence="1">
    <location>
        <begin position="103"/>
        <end position="124"/>
    </location>
</feature>
<keyword evidence="3" id="KW-1185">Reference proteome</keyword>
<sequence>MVTHNRCNYDQGWEETGSAVRESEASEPSIPLGLPPLAQPNNLQYAHSLRAIHNTLPSPPHHNRAHEHTRSAGHTQPGVGPALATTQAGGALRALEESGHQVASNLPGEGQHKMEKTPAGGQAHRMTGLALGLRGMRGLRCYA</sequence>
<proteinExistence type="predicted"/>
<evidence type="ECO:0000313" key="3">
    <source>
        <dbReference type="Proteomes" id="UP000355283"/>
    </source>
</evidence>
<name>A0A4D9D920_9STRA</name>
<dbReference type="Proteomes" id="UP000355283">
    <property type="component" value="Unassembled WGS sequence"/>
</dbReference>
<feature type="region of interest" description="Disordered" evidence="1">
    <location>
        <begin position="1"/>
        <end position="90"/>
    </location>
</feature>
<comment type="caution">
    <text evidence="2">The sequence shown here is derived from an EMBL/GenBank/DDBJ whole genome shotgun (WGS) entry which is preliminary data.</text>
</comment>
<accession>A0A4D9D920</accession>
<organism evidence="2 3">
    <name type="scientific">Nannochloropsis salina CCMP1776</name>
    <dbReference type="NCBI Taxonomy" id="1027361"/>
    <lineage>
        <taxon>Eukaryota</taxon>
        <taxon>Sar</taxon>
        <taxon>Stramenopiles</taxon>
        <taxon>Ochrophyta</taxon>
        <taxon>Eustigmatophyceae</taxon>
        <taxon>Eustigmatales</taxon>
        <taxon>Monodopsidaceae</taxon>
        <taxon>Microchloropsis</taxon>
        <taxon>Microchloropsis salina</taxon>
    </lineage>
</organism>